<feature type="region of interest" description="Disordered" evidence="1">
    <location>
        <begin position="1"/>
        <end position="65"/>
    </location>
</feature>
<reference evidence="2" key="1">
    <citation type="submission" date="2017-08" db="EMBL/GenBank/DDBJ databases">
        <authorList>
            <person name="Polle J.E."/>
            <person name="Barry K."/>
            <person name="Cushman J."/>
            <person name="Schmutz J."/>
            <person name="Tran D."/>
            <person name="Hathwaick L.T."/>
            <person name="Yim W.C."/>
            <person name="Jenkins J."/>
            <person name="Mckie-Krisberg Z.M."/>
            <person name="Prochnik S."/>
            <person name="Lindquist E."/>
            <person name="Dockter R.B."/>
            <person name="Adam C."/>
            <person name="Molina H."/>
            <person name="Bunkerborg J."/>
            <person name="Jin E."/>
            <person name="Buchheim M."/>
            <person name="Magnuson J."/>
        </authorList>
    </citation>
    <scope>NUCLEOTIDE SEQUENCE</scope>
    <source>
        <strain evidence="2">CCAP 19/18</strain>
    </source>
</reference>
<name>A0ABQ7GP90_DUNSA</name>
<feature type="region of interest" description="Disordered" evidence="1">
    <location>
        <begin position="96"/>
        <end position="116"/>
    </location>
</feature>
<dbReference type="Proteomes" id="UP000815325">
    <property type="component" value="Unassembled WGS sequence"/>
</dbReference>
<evidence type="ECO:0000313" key="3">
    <source>
        <dbReference type="Proteomes" id="UP000815325"/>
    </source>
</evidence>
<sequence>MFGDLISLDTPPPDIPARHHQTPLNRDQQGEQPDDVFEFFPNDCKPGKHQASPRASFTPPHCTSKNKWITTSDVRSLQLHESQKEAVMQREDAADDARANDQVTPPCKPPASATKLECPPTCPLTIPPSPLPSTPCLAPAAVNTDNHLPQQPLAAFDSAALPSNATGVPLLLHHDEPRSSSLEVLTQEQLCSSSSTEVVPAPGESAMEKELAEVRAKLAKVELSRDSIARDLGHQKGSVAKLEGTVSSLDKRLKAQLLESQNLKVWDTKNQNIELMAETQHIHGMASAAQAAAAEAQQQAVAAKESEARCATELITMRDAGVKLFKQIRAVVHALERNLHHFQRVPEVGLSIRQLHDWCAKHGPFWVEKGEEAATAAAGGAPQVCHGSASGAHALGAQAAQIAAPTPARSSVQAPTGAGDETMTISLGHVMALGAGSTRA</sequence>
<evidence type="ECO:0000313" key="2">
    <source>
        <dbReference type="EMBL" id="KAF5836419.1"/>
    </source>
</evidence>
<keyword evidence="3" id="KW-1185">Reference proteome</keyword>
<protein>
    <submittedName>
        <fullName evidence="2">Uncharacterized protein</fullName>
    </submittedName>
</protein>
<accession>A0ABQ7GP90</accession>
<organism evidence="2 3">
    <name type="scientific">Dunaliella salina</name>
    <name type="common">Green alga</name>
    <name type="synonym">Protococcus salinus</name>
    <dbReference type="NCBI Taxonomy" id="3046"/>
    <lineage>
        <taxon>Eukaryota</taxon>
        <taxon>Viridiplantae</taxon>
        <taxon>Chlorophyta</taxon>
        <taxon>core chlorophytes</taxon>
        <taxon>Chlorophyceae</taxon>
        <taxon>CS clade</taxon>
        <taxon>Chlamydomonadales</taxon>
        <taxon>Dunaliellaceae</taxon>
        <taxon>Dunaliella</taxon>
    </lineage>
</organism>
<proteinExistence type="predicted"/>
<gene>
    <name evidence="2" type="ORF">DUNSADRAFT_5989</name>
</gene>
<feature type="compositionally biased region" description="Polar residues" evidence="1">
    <location>
        <begin position="22"/>
        <end position="31"/>
    </location>
</feature>
<evidence type="ECO:0000256" key="1">
    <source>
        <dbReference type="SAM" id="MobiDB-lite"/>
    </source>
</evidence>
<comment type="caution">
    <text evidence="2">The sequence shown here is derived from an EMBL/GenBank/DDBJ whole genome shotgun (WGS) entry which is preliminary data.</text>
</comment>
<dbReference type="EMBL" id="MU069661">
    <property type="protein sequence ID" value="KAF5836419.1"/>
    <property type="molecule type" value="Genomic_DNA"/>
</dbReference>